<dbReference type="InterPro" id="IPR005578">
    <property type="entry name" value="Yif1_fam"/>
</dbReference>
<reference evidence="12" key="1">
    <citation type="submission" date="2025-08" db="UniProtKB">
        <authorList>
            <consortium name="RefSeq"/>
        </authorList>
    </citation>
    <scope>IDENTIFICATION</scope>
    <source>
        <tissue evidence="12">Gonad</tissue>
    </source>
</reference>
<dbReference type="GO" id="GO:0005793">
    <property type="term" value="C:endoplasmic reticulum-Golgi intermediate compartment"/>
    <property type="evidence" value="ECO:0007669"/>
    <property type="project" value="UniProtKB-UniRule"/>
</dbReference>
<keyword evidence="8 9" id="KW-0472">Membrane</keyword>
<dbReference type="OrthoDB" id="337750at2759"/>
<evidence type="ECO:0000256" key="4">
    <source>
        <dbReference type="ARBA" id="ARBA00022824"/>
    </source>
</evidence>
<dbReference type="PANTHER" id="PTHR14083:SF0">
    <property type="entry name" value="YIP1D-INTERACTING FACTOR 1, ISOFORM C"/>
    <property type="match status" value="1"/>
</dbReference>
<evidence type="ECO:0000256" key="8">
    <source>
        <dbReference type="ARBA" id="ARBA00023136"/>
    </source>
</evidence>
<proteinExistence type="inferred from homology"/>
<evidence type="ECO:0000256" key="7">
    <source>
        <dbReference type="ARBA" id="ARBA00023034"/>
    </source>
</evidence>
<keyword evidence="7 9" id="KW-0333">Golgi apparatus</keyword>
<evidence type="ECO:0000256" key="6">
    <source>
        <dbReference type="ARBA" id="ARBA00022989"/>
    </source>
</evidence>
<dbReference type="GeneID" id="109486628"/>
<feature type="region of interest" description="Disordered" evidence="10">
    <location>
        <begin position="23"/>
        <end position="74"/>
    </location>
</feature>
<dbReference type="GO" id="GO:0030134">
    <property type="term" value="C:COPII-coated ER to Golgi transport vesicle"/>
    <property type="evidence" value="ECO:0007669"/>
    <property type="project" value="TreeGrafter"/>
</dbReference>
<feature type="transmembrane region" description="Helical" evidence="9">
    <location>
        <begin position="171"/>
        <end position="192"/>
    </location>
</feature>
<keyword evidence="6 9" id="KW-1133">Transmembrane helix</keyword>
<dbReference type="Pfam" id="PF03878">
    <property type="entry name" value="YIF1"/>
    <property type="match status" value="1"/>
</dbReference>
<feature type="transmembrane region" description="Helical" evidence="9">
    <location>
        <begin position="304"/>
        <end position="325"/>
    </location>
</feature>
<accession>A0A6P4ZY00</accession>
<evidence type="ECO:0000256" key="9">
    <source>
        <dbReference type="RuleBase" id="RU368073"/>
    </source>
</evidence>
<evidence type="ECO:0000256" key="1">
    <source>
        <dbReference type="ARBA" id="ARBA00009727"/>
    </source>
</evidence>
<dbReference type="GO" id="GO:0015031">
    <property type="term" value="P:protein transport"/>
    <property type="evidence" value="ECO:0007669"/>
    <property type="project" value="UniProtKB-KW"/>
</dbReference>
<dbReference type="GO" id="GO:0005789">
    <property type="term" value="C:endoplasmic reticulum membrane"/>
    <property type="evidence" value="ECO:0007669"/>
    <property type="project" value="UniProtKB-SubCell"/>
</dbReference>
<keyword evidence="3 9" id="KW-0812">Transmembrane</keyword>
<comment type="similarity">
    <text evidence="1 9">Belongs to the YIF1 family.</text>
</comment>
<sequence>MFFLAADIPLCAATHLWHLLKVPQKKRHKAPRGGAAEQRRRQPRPDYGGGPTPLFDDTSSPGDPAYNQNQPQGGGAFYGGMAGQQILTDPMANMAMQYGSSLATQGKDVMEKHIDRFISISKLKYYFAVDTTYVGKKLMLLLFPYMHSNWSIRYNKEEPVAPRYEINAPDLYIPVMAFVTYILVAGYCLGTQNSFTPELLGMQASSALVWLILEIVVITMAMYILSVATDIKTFDLLAFCGYKYVGMIGILLGGMLFGSMGYYLALAWCSASMFFFLLRTLRLVILPDASHDMGGSGGNKGRTYLVLAIAVLQPVFMCWLTRHLIPNQN</sequence>
<dbReference type="AlphaFoldDB" id="A0A6P4ZY00"/>
<feature type="compositionally biased region" description="Polar residues" evidence="10">
    <location>
        <begin position="57"/>
        <end position="69"/>
    </location>
</feature>
<comment type="function">
    <text evidence="9">Has a role in transport between endoplasmic reticulum and Golgi.</text>
</comment>
<organism evidence="11 12">
    <name type="scientific">Branchiostoma belcheri</name>
    <name type="common">Amphioxus</name>
    <dbReference type="NCBI Taxonomy" id="7741"/>
    <lineage>
        <taxon>Eukaryota</taxon>
        <taxon>Metazoa</taxon>
        <taxon>Chordata</taxon>
        <taxon>Cephalochordata</taxon>
        <taxon>Leptocardii</taxon>
        <taxon>Amphioxiformes</taxon>
        <taxon>Branchiostomatidae</taxon>
        <taxon>Branchiostoma</taxon>
    </lineage>
</organism>
<keyword evidence="2 9" id="KW-0813">Transport</keyword>
<dbReference type="RefSeq" id="XP_019646045.1">
    <property type="nucleotide sequence ID" value="XM_019790486.1"/>
</dbReference>
<evidence type="ECO:0000256" key="2">
    <source>
        <dbReference type="ARBA" id="ARBA00022448"/>
    </source>
</evidence>
<gene>
    <name evidence="12" type="primary">LOC109486628</name>
</gene>
<dbReference type="KEGG" id="bbel:109486628"/>
<evidence type="ECO:0000256" key="10">
    <source>
        <dbReference type="SAM" id="MobiDB-lite"/>
    </source>
</evidence>
<evidence type="ECO:0000256" key="3">
    <source>
        <dbReference type="ARBA" id="ARBA00022692"/>
    </source>
</evidence>
<dbReference type="PANTHER" id="PTHR14083">
    <property type="entry name" value="YIP1 INTERACTING FACTOR HOMOLOG YIF1 PROTEIN"/>
    <property type="match status" value="1"/>
</dbReference>
<keyword evidence="11" id="KW-1185">Reference proteome</keyword>
<evidence type="ECO:0000313" key="12">
    <source>
        <dbReference type="RefSeq" id="XP_019646045.1"/>
    </source>
</evidence>
<protein>
    <recommendedName>
        <fullName evidence="9">Protein YIF1</fullName>
    </recommendedName>
</protein>
<evidence type="ECO:0000313" key="11">
    <source>
        <dbReference type="Proteomes" id="UP000515135"/>
    </source>
</evidence>
<feature type="transmembrane region" description="Helical" evidence="9">
    <location>
        <begin position="236"/>
        <end position="257"/>
    </location>
</feature>
<feature type="transmembrane region" description="Helical" evidence="9">
    <location>
        <begin position="204"/>
        <end position="224"/>
    </location>
</feature>
<evidence type="ECO:0000256" key="5">
    <source>
        <dbReference type="ARBA" id="ARBA00022927"/>
    </source>
</evidence>
<keyword evidence="4 9" id="KW-0256">Endoplasmic reticulum</keyword>
<name>A0A6P4ZY00_BRABE</name>
<dbReference type="GO" id="GO:0006888">
    <property type="term" value="P:endoplasmic reticulum to Golgi vesicle-mediated transport"/>
    <property type="evidence" value="ECO:0007669"/>
    <property type="project" value="UniProtKB-UniRule"/>
</dbReference>
<keyword evidence="5 9" id="KW-0653">Protein transport</keyword>
<dbReference type="GO" id="GO:0000139">
    <property type="term" value="C:Golgi membrane"/>
    <property type="evidence" value="ECO:0007669"/>
    <property type="project" value="UniProtKB-SubCell"/>
</dbReference>
<comment type="subcellular location">
    <subcellularLocation>
        <location evidence="9">Endoplasmic reticulum membrane</location>
        <topology evidence="9">Multi-pass membrane protein</topology>
    </subcellularLocation>
    <subcellularLocation>
        <location evidence="9">Golgi apparatus membrane</location>
        <topology evidence="9">Multi-pass membrane protein</topology>
    </subcellularLocation>
</comment>
<dbReference type="Proteomes" id="UP000515135">
    <property type="component" value="Unplaced"/>
</dbReference>